<dbReference type="KEGG" id="osn:115210965"/>
<dbReference type="GO" id="GO:0044528">
    <property type="term" value="P:regulation of mitochondrial mRNA stability"/>
    <property type="evidence" value="ECO:0007669"/>
    <property type="project" value="InterPro"/>
</dbReference>
<evidence type="ECO:0000313" key="5">
    <source>
        <dbReference type="RefSeq" id="XP_029635648.1"/>
    </source>
</evidence>
<name>A0A6P7SC69_9MOLL</name>
<keyword evidence="5" id="KW-0418">Kinase</keyword>
<keyword evidence="2" id="KW-0496">Mitochondrion</keyword>
<dbReference type="GO" id="GO:0016301">
    <property type="term" value="F:kinase activity"/>
    <property type="evidence" value="ECO:0007669"/>
    <property type="project" value="UniProtKB-KW"/>
</dbReference>
<evidence type="ECO:0000256" key="2">
    <source>
        <dbReference type="ARBA" id="ARBA00023128"/>
    </source>
</evidence>
<dbReference type="SMART" id="SM00952">
    <property type="entry name" value="RAP"/>
    <property type="match status" value="1"/>
</dbReference>
<feature type="domain" description="RAP" evidence="3">
    <location>
        <begin position="564"/>
        <end position="620"/>
    </location>
</feature>
<dbReference type="InterPro" id="IPR010622">
    <property type="entry name" value="FAST_Leu-rich"/>
</dbReference>
<keyword evidence="4" id="KW-1185">Reference proteome</keyword>
<dbReference type="Pfam" id="PF06743">
    <property type="entry name" value="FAST_1"/>
    <property type="match status" value="1"/>
</dbReference>
<gene>
    <name evidence="5" type="primary">LOC115210965</name>
</gene>
<evidence type="ECO:0000256" key="1">
    <source>
        <dbReference type="ARBA" id="ARBA00004173"/>
    </source>
</evidence>
<dbReference type="PROSITE" id="PS51286">
    <property type="entry name" value="RAP"/>
    <property type="match status" value="1"/>
</dbReference>
<dbReference type="GO" id="GO:0035770">
    <property type="term" value="C:ribonucleoprotein granule"/>
    <property type="evidence" value="ECO:0007669"/>
    <property type="project" value="TreeGrafter"/>
</dbReference>
<organism evidence="4 5">
    <name type="scientific">Octopus sinensis</name>
    <name type="common">East Asian common octopus</name>
    <dbReference type="NCBI Taxonomy" id="2607531"/>
    <lineage>
        <taxon>Eukaryota</taxon>
        <taxon>Metazoa</taxon>
        <taxon>Spiralia</taxon>
        <taxon>Lophotrochozoa</taxon>
        <taxon>Mollusca</taxon>
        <taxon>Cephalopoda</taxon>
        <taxon>Coleoidea</taxon>
        <taxon>Octopodiformes</taxon>
        <taxon>Octopoda</taxon>
        <taxon>Incirrata</taxon>
        <taxon>Octopodidae</taxon>
        <taxon>Octopus</taxon>
    </lineage>
</organism>
<protein>
    <submittedName>
        <fullName evidence="5">FAST kinase domain-containing protein 3, mitochondrial</fullName>
    </submittedName>
</protein>
<dbReference type="AlphaFoldDB" id="A0A6P7SC69"/>
<dbReference type="RefSeq" id="XP_029635648.1">
    <property type="nucleotide sequence ID" value="XM_029779788.2"/>
</dbReference>
<dbReference type="GO" id="GO:0003723">
    <property type="term" value="F:RNA binding"/>
    <property type="evidence" value="ECO:0007669"/>
    <property type="project" value="TreeGrafter"/>
</dbReference>
<accession>A0A6P7SC69</accession>
<proteinExistence type="predicted"/>
<dbReference type="Pfam" id="PF08373">
    <property type="entry name" value="RAP"/>
    <property type="match status" value="1"/>
</dbReference>
<dbReference type="GO" id="GO:0000963">
    <property type="term" value="P:mitochondrial RNA processing"/>
    <property type="evidence" value="ECO:0007669"/>
    <property type="project" value="TreeGrafter"/>
</dbReference>
<keyword evidence="5" id="KW-0808">Transferase</keyword>
<dbReference type="GO" id="GO:0005759">
    <property type="term" value="C:mitochondrial matrix"/>
    <property type="evidence" value="ECO:0007669"/>
    <property type="project" value="TreeGrafter"/>
</dbReference>
<sequence>MAQRALQLSYRHFWQLLRPVIAHKCPFKCNRFYSNRIFQNRILSLSSILLQDGLDVTELPIFIRKLDLSKFPHENEKSVTQVKPMTAEEEFFQEKLEQCNNLKEVFKLLEVPSDVITGYTAAFALQKICHFQRNDTVGEAVDSFIQTAVMNELYEMVKKEVTTLSNDTLFCLMRCILTSDYNIMGSTQFLFEEIEKRISNSKFSIAELCELSCIASFHSQQTLIETCWIHIGNRYDEIDASNIHLVFRCIPTSKRPLMKLIRKQFFLCWWKLKGSDVASIVLDMLRLKMNDIKVLQCIGKWTRMNIHDLNDAHLTQIIAGFLHFHYTESSIIKSLERYIPAKIAKIDYNLLALAMEYCRAQRYLSPLLFDIVAEDFIKNGQNYSCLQLYSILRPYGQLNYLPTESTKFFLKTEEVLQSKISDFTLPNIVELLCSFAFLQRYPLNFSHFILTPSFLSKIKSITSERVQTMVGEWLEMLQSAFLLETKCHNIPHRFKLPHQTKSISTTVLHRKVLKNLNHLIGLDKIEIKKLAVKSIYTIDFEITLDSEQLPLPVGAAPQNIHSRLAIILHQPEHYCVNTNILLGEQTMKVRHLKLLGYKVIKVHYAMLQYSKSRQLKYLHTLLQPYINRDVFNHLETQPSQENTPS</sequence>
<evidence type="ECO:0000313" key="4">
    <source>
        <dbReference type="Proteomes" id="UP000515154"/>
    </source>
</evidence>
<evidence type="ECO:0000259" key="3">
    <source>
        <dbReference type="PROSITE" id="PS51286"/>
    </source>
</evidence>
<dbReference type="PANTHER" id="PTHR21228:SF40">
    <property type="entry name" value="LD45607P"/>
    <property type="match status" value="1"/>
</dbReference>
<dbReference type="InterPro" id="IPR013584">
    <property type="entry name" value="RAP"/>
</dbReference>
<dbReference type="PANTHER" id="PTHR21228">
    <property type="entry name" value="FAST LEU-RICH DOMAIN-CONTAINING"/>
    <property type="match status" value="1"/>
</dbReference>
<dbReference type="InterPro" id="IPR050870">
    <property type="entry name" value="FAST_kinase"/>
</dbReference>
<dbReference type="Proteomes" id="UP000515154">
    <property type="component" value="Linkage group LG4"/>
</dbReference>
<reference evidence="5" key="1">
    <citation type="submission" date="2025-08" db="UniProtKB">
        <authorList>
            <consortium name="RefSeq"/>
        </authorList>
    </citation>
    <scope>IDENTIFICATION</scope>
</reference>
<comment type="subcellular location">
    <subcellularLocation>
        <location evidence="1">Mitochondrion</location>
    </subcellularLocation>
</comment>